<dbReference type="OrthoDB" id="382383at2157"/>
<gene>
    <name evidence="2" type="ordered locus">Cmaq_1743</name>
</gene>
<organism evidence="2 3">
    <name type="scientific">Caldivirga maquilingensis (strain ATCC 700844 / DSM 13496 / JCM 10307 / IC-167)</name>
    <dbReference type="NCBI Taxonomy" id="397948"/>
    <lineage>
        <taxon>Archaea</taxon>
        <taxon>Thermoproteota</taxon>
        <taxon>Thermoprotei</taxon>
        <taxon>Thermoproteales</taxon>
        <taxon>Thermoproteaceae</taxon>
        <taxon>Caldivirga</taxon>
    </lineage>
</organism>
<dbReference type="STRING" id="397948.Cmaq_1743"/>
<feature type="transmembrane region" description="Helical" evidence="1">
    <location>
        <begin position="224"/>
        <end position="246"/>
    </location>
</feature>
<keyword evidence="1" id="KW-1133">Transmembrane helix</keyword>
<accession>A8MAI9</accession>
<keyword evidence="1" id="KW-0472">Membrane</keyword>
<dbReference type="EMBL" id="CP000852">
    <property type="protein sequence ID" value="ABW02566.1"/>
    <property type="molecule type" value="Genomic_DNA"/>
</dbReference>
<dbReference type="HOGENOM" id="CLU_1113826_0_0_2"/>
<dbReference type="GeneID" id="5708651"/>
<dbReference type="Proteomes" id="UP000001137">
    <property type="component" value="Chromosome"/>
</dbReference>
<dbReference type="RefSeq" id="WP_012186785.1">
    <property type="nucleotide sequence ID" value="NC_009954.1"/>
</dbReference>
<dbReference type="KEGG" id="cma:Cmaq_1743"/>
<evidence type="ECO:0000313" key="3">
    <source>
        <dbReference type="Proteomes" id="UP000001137"/>
    </source>
</evidence>
<protein>
    <submittedName>
        <fullName evidence="2">Putative peptide transport system substrate-binding protein</fullName>
    </submittedName>
</protein>
<reference evidence="2 3" key="1">
    <citation type="submission" date="2007-10" db="EMBL/GenBank/DDBJ databases">
        <title>Complete sequence of Caldivirga maquilingensis IC-167.</title>
        <authorList>
            <consortium name="US DOE Joint Genome Institute"/>
            <person name="Copeland A."/>
            <person name="Lucas S."/>
            <person name="Lapidus A."/>
            <person name="Barry K."/>
            <person name="Glavina del Rio T."/>
            <person name="Dalin E."/>
            <person name="Tice H."/>
            <person name="Pitluck S."/>
            <person name="Saunders E."/>
            <person name="Brettin T."/>
            <person name="Bruce D."/>
            <person name="Detter J.C."/>
            <person name="Han C."/>
            <person name="Schmutz J."/>
            <person name="Larimer F."/>
            <person name="Land M."/>
            <person name="Hauser L."/>
            <person name="Kyrpides N."/>
            <person name="Ivanova N."/>
            <person name="Biddle J.F."/>
            <person name="Zhang Z."/>
            <person name="Fitz-Gibbon S.T."/>
            <person name="Lowe T.M."/>
            <person name="Saltikov C."/>
            <person name="House C.H."/>
            <person name="Richardson P."/>
        </authorList>
    </citation>
    <scope>NUCLEOTIDE SEQUENCE [LARGE SCALE GENOMIC DNA]</scope>
    <source>
        <strain evidence="3">ATCC 700844 / DSM 13496 / JCM 10307 / IC-167</strain>
    </source>
</reference>
<keyword evidence="3" id="KW-1185">Reference proteome</keyword>
<evidence type="ECO:0000256" key="1">
    <source>
        <dbReference type="SAM" id="Phobius"/>
    </source>
</evidence>
<evidence type="ECO:0000313" key="2">
    <source>
        <dbReference type="EMBL" id="ABW02566.1"/>
    </source>
</evidence>
<name>A8MAI9_CALMQ</name>
<proteinExistence type="predicted"/>
<keyword evidence="1" id="KW-0812">Transmembrane</keyword>
<sequence length="249" mass="26815">MDRRIIVGVVVAVLVASICSLAQGNYENYVKIIGVNYTSPVEVGQPTNITVLVEYAPPCLITSPNSCMSTIMVVLSNGSLILGSLPVDTAPGILKFVFTVSLMQVGVNRLNISLYYLLNGTWVLVDEKAVNITVEPQLTTRIYTVTASNTTSVTPIFVNKTITVTETSTITKTITTVTTLVSTVSSTIYSTSYSTLLTTITSTTTINEANTVSYSQMELINVSLILSIISLILTAVALLVLTRYLVVRK</sequence>
<dbReference type="AlphaFoldDB" id="A8MAI9"/>